<proteinExistence type="predicted"/>
<dbReference type="EMBL" id="WHIY01000001">
    <property type="protein sequence ID" value="MPQ49628.1"/>
    <property type="molecule type" value="Genomic_DNA"/>
</dbReference>
<comment type="caution">
    <text evidence="1">The sequence shown here is derived from an EMBL/GenBank/DDBJ whole genome shotgun (WGS) entry which is preliminary data.</text>
</comment>
<dbReference type="Proteomes" id="UP000475079">
    <property type="component" value="Unassembled WGS sequence"/>
</dbReference>
<evidence type="ECO:0000313" key="2">
    <source>
        <dbReference type="Proteomes" id="UP000475079"/>
    </source>
</evidence>
<keyword evidence="2" id="KW-1185">Reference proteome</keyword>
<name>A0A6L5E4U3_9ENTR</name>
<accession>A0A6L5E4U3</accession>
<reference evidence="1 2" key="1">
    <citation type="submission" date="2019-10" db="EMBL/GenBank/DDBJ databases">
        <title>Characterization of a new Citrobacter species.</title>
        <authorList>
            <person name="Goncalves Ribeiro T."/>
            <person name="Izdebski R."/>
            <person name="Urbanowicz P."/>
            <person name="Carmeli Y."/>
            <person name="Gniadkowski M."/>
            <person name="Peixe L."/>
        </authorList>
    </citation>
    <scope>NUCLEOTIDE SEQUENCE [LARGE SCALE GENOMIC DNA]</scope>
    <source>
        <strain evidence="1 2">NMI7905_11</strain>
    </source>
</reference>
<dbReference type="AlphaFoldDB" id="A0A6L5E4U3"/>
<protein>
    <submittedName>
        <fullName evidence="1">Uncharacterized protein</fullName>
    </submittedName>
</protein>
<gene>
    <name evidence="1" type="ORF">GBB84_01620</name>
</gene>
<evidence type="ECO:0000313" key="1">
    <source>
        <dbReference type="EMBL" id="MPQ49628.1"/>
    </source>
</evidence>
<dbReference type="RefSeq" id="WP_152405432.1">
    <property type="nucleotide sequence ID" value="NZ_WHIY01000001.1"/>
</dbReference>
<organism evidence="1 2">
    <name type="scientific">Citrobacter telavivensis</name>
    <dbReference type="NCBI Taxonomy" id="2653932"/>
    <lineage>
        <taxon>Bacteria</taxon>
        <taxon>Pseudomonadati</taxon>
        <taxon>Pseudomonadota</taxon>
        <taxon>Gammaproteobacteria</taxon>
        <taxon>Enterobacterales</taxon>
        <taxon>Enterobacteriaceae</taxon>
        <taxon>Citrobacter</taxon>
    </lineage>
</organism>
<sequence>MVIKFPEKVFELGQWWYRTAVEFEIDGIRNTAFFYSLNRYDAACRLTAIKENGVLGSEDTTFIDAGDEGGL</sequence>